<keyword evidence="3" id="KW-1185">Reference proteome</keyword>
<reference evidence="2 3" key="1">
    <citation type="submission" date="2020-03" db="EMBL/GenBank/DDBJ databases">
        <title>WGS of actinomycetes isolated from Thailand.</title>
        <authorList>
            <person name="Thawai C."/>
        </authorList>
    </citation>
    <scope>NUCLEOTIDE SEQUENCE [LARGE SCALE GENOMIC DNA]</scope>
    <source>
        <strain evidence="2 3">NBRC 13905</strain>
    </source>
</reference>
<dbReference type="Proteomes" id="UP000635996">
    <property type="component" value="Unassembled WGS sequence"/>
</dbReference>
<evidence type="ECO:0000313" key="2">
    <source>
        <dbReference type="EMBL" id="NJP15060.1"/>
    </source>
</evidence>
<protein>
    <submittedName>
        <fullName evidence="2">Uncharacterized protein</fullName>
    </submittedName>
</protein>
<proteinExistence type="predicted"/>
<evidence type="ECO:0000256" key="1">
    <source>
        <dbReference type="SAM" id="MobiDB-lite"/>
    </source>
</evidence>
<feature type="region of interest" description="Disordered" evidence="1">
    <location>
        <begin position="188"/>
        <end position="227"/>
    </location>
</feature>
<dbReference type="EMBL" id="JAATEL010000010">
    <property type="protein sequence ID" value="NJP15060.1"/>
    <property type="molecule type" value="Genomic_DNA"/>
</dbReference>
<sequence>MKQQQQLAYQQQQMAYEQQRQQQLAYQQQMQQQKQKQYPPQPSLPTAAANIIALNREPVSEHSSRQRSAAYIQNYLENSGSHHHPTVGGETRDANAMFATFAGEHGSYDSYKAFERPENHPYYSTPSNHPQAPYAREQIAAYENAQWDRIYQETSSKGADFARNLSPEQRAKYMATIGHVAETARSMTRHAPTQMNPAGLSTTPPKDTKHTYTHSASSSSKTHGKGR</sequence>
<comment type="caution">
    <text evidence="2">The sequence shown here is derived from an EMBL/GenBank/DDBJ whole genome shotgun (WGS) entry which is preliminary data.</text>
</comment>
<organism evidence="2 3">
    <name type="scientific">Streptomyces thermoviolaceus subsp. thermoviolaceus</name>
    <dbReference type="NCBI Taxonomy" id="66860"/>
    <lineage>
        <taxon>Bacteria</taxon>
        <taxon>Bacillati</taxon>
        <taxon>Actinomycetota</taxon>
        <taxon>Actinomycetes</taxon>
        <taxon>Kitasatosporales</taxon>
        <taxon>Streptomycetaceae</taxon>
        <taxon>Streptomyces</taxon>
    </lineage>
</organism>
<name>A0ABX0YVB6_STRTL</name>
<evidence type="ECO:0000313" key="3">
    <source>
        <dbReference type="Proteomes" id="UP000635996"/>
    </source>
</evidence>
<feature type="region of interest" description="Disordered" evidence="1">
    <location>
        <begin position="1"/>
        <end position="21"/>
    </location>
</feature>
<gene>
    <name evidence="2" type="ORF">HCJ95_12340</name>
</gene>
<dbReference type="RefSeq" id="WP_168131554.1">
    <property type="nucleotide sequence ID" value="NZ_BMVZ01000014.1"/>
</dbReference>
<feature type="compositionally biased region" description="Polar residues" evidence="1">
    <location>
        <begin position="191"/>
        <end position="205"/>
    </location>
</feature>
<accession>A0ABX0YVB6</accession>